<dbReference type="Proteomes" id="UP000780690">
    <property type="component" value="Unassembled WGS sequence"/>
</dbReference>
<protein>
    <recommendedName>
        <fullName evidence="3">Biofilm development protein YmgB/AriR</fullName>
    </recommendedName>
</protein>
<proteinExistence type="predicted"/>
<gene>
    <name evidence="1" type="ORF">F3J38_04105</name>
</gene>
<dbReference type="EMBL" id="VWXD01000001">
    <property type="protein sequence ID" value="NIE99261.1"/>
    <property type="molecule type" value="Genomic_DNA"/>
</dbReference>
<evidence type="ECO:0000313" key="1">
    <source>
        <dbReference type="EMBL" id="NIE99261.1"/>
    </source>
</evidence>
<sequence>MQPTVTMESQLIDFFHTTGEQFLSERAIIAEIRLELSAQKMRISNKDIILALILRLECESDVIKQDIYRNALEIIVQRTPDDIS</sequence>
<dbReference type="RefSeq" id="WP_167135290.1">
    <property type="nucleotide sequence ID" value="NZ_VWXD01000001.1"/>
</dbReference>
<dbReference type="Pfam" id="PF10798">
    <property type="entry name" value="YmgB"/>
    <property type="match status" value="1"/>
</dbReference>
<comment type="caution">
    <text evidence="1">The sequence shown here is derived from an EMBL/GenBank/DDBJ whole genome shotgun (WGS) entry which is preliminary data.</text>
</comment>
<organism evidence="1 2">
    <name type="scientific">Candidatus Pantoea formicae</name>
    <dbReference type="NCBI Taxonomy" id="2608355"/>
    <lineage>
        <taxon>Bacteria</taxon>
        <taxon>Pseudomonadati</taxon>
        <taxon>Pseudomonadota</taxon>
        <taxon>Gammaproteobacteria</taxon>
        <taxon>Enterobacterales</taxon>
        <taxon>Erwiniaceae</taxon>
        <taxon>Pantoea</taxon>
    </lineage>
</organism>
<dbReference type="InterPro" id="IPR024753">
    <property type="entry name" value="AriR"/>
</dbReference>
<evidence type="ECO:0000313" key="2">
    <source>
        <dbReference type="Proteomes" id="UP000780690"/>
    </source>
</evidence>
<accession>A0ABX0QQQ4</accession>
<dbReference type="Gene3D" id="1.20.5.5260">
    <property type="match status" value="1"/>
</dbReference>
<evidence type="ECO:0008006" key="3">
    <source>
        <dbReference type="Google" id="ProtNLM"/>
    </source>
</evidence>
<name>A0ABX0QQQ4_9GAMM</name>
<keyword evidence="2" id="KW-1185">Reference proteome</keyword>
<reference evidence="1 2" key="1">
    <citation type="journal article" date="2019" name="bioRxiv">
        <title>Bacteria contribute to plant secondary compound degradation in a generalist herbivore system.</title>
        <authorList>
            <person name="Francoeur C.B."/>
            <person name="Khadempour L."/>
            <person name="Moreira-Soto R.D."/>
            <person name="Gotting K."/>
            <person name="Book A.J."/>
            <person name="Pinto-Tomas A.A."/>
            <person name="Keefover-Ring K."/>
            <person name="Currie C.R."/>
        </authorList>
    </citation>
    <scope>NUCLEOTIDE SEQUENCE [LARGE SCALE GENOMIC DNA]</scope>
    <source>
        <strain evidence="1 2">Acro-805</strain>
    </source>
</reference>